<dbReference type="GO" id="GO:0015979">
    <property type="term" value="P:photosynthesis"/>
    <property type="evidence" value="ECO:0007669"/>
    <property type="project" value="UniProtKB-KW"/>
</dbReference>
<organism evidence="4 5">
    <name type="scientific">Panicum miliaceum</name>
    <name type="common">Proso millet</name>
    <name type="synonym">Broomcorn millet</name>
    <dbReference type="NCBI Taxonomy" id="4540"/>
    <lineage>
        <taxon>Eukaryota</taxon>
        <taxon>Viridiplantae</taxon>
        <taxon>Streptophyta</taxon>
        <taxon>Embryophyta</taxon>
        <taxon>Tracheophyta</taxon>
        <taxon>Spermatophyta</taxon>
        <taxon>Magnoliopsida</taxon>
        <taxon>Liliopsida</taxon>
        <taxon>Poales</taxon>
        <taxon>Poaceae</taxon>
        <taxon>PACMAD clade</taxon>
        <taxon>Panicoideae</taxon>
        <taxon>Panicodae</taxon>
        <taxon>Paniceae</taxon>
        <taxon>Panicinae</taxon>
        <taxon>Panicum</taxon>
        <taxon>Panicum sect. Panicum</taxon>
    </lineage>
</organism>
<accession>A0A3L6PQP4</accession>
<dbReference type="PANTHER" id="PTHR33791">
    <property type="entry name" value="CHAPERONIN-LIKE RBCX PROTEIN 1, CHLOROPLASTIC"/>
    <property type="match status" value="1"/>
</dbReference>
<sequence>MECSVVLPLQGAGVVGTRPRGGGPVQAFWRADRRRRLASAVAPARCSKMYVPGFGEGSPERKAATNLQHFFNYVAVRVVLSQLEFSNARFKHIAINRQMNCRNYNREAYYELKEFVSRTSLNDAEIFCKKLIRESPRLKGLDRLMQLQVRSAYVKSDFEWDNLKKLSFKMVDDANTKLMRDYVLEVSHIED</sequence>
<dbReference type="STRING" id="4540.A0A3L6PQP4"/>
<dbReference type="Gene3D" id="1.10.1200.210">
    <property type="entry name" value="Chaperonin-like RbcX"/>
    <property type="match status" value="1"/>
</dbReference>
<dbReference type="Pfam" id="PF02341">
    <property type="entry name" value="RbcX"/>
    <property type="match status" value="1"/>
</dbReference>
<keyword evidence="1" id="KW-0602">Photosynthesis</keyword>
<evidence type="ECO:0000313" key="5">
    <source>
        <dbReference type="Proteomes" id="UP000275267"/>
    </source>
</evidence>
<dbReference type="Proteomes" id="UP000275267">
    <property type="component" value="Unassembled WGS sequence"/>
</dbReference>
<name>A0A3L6PQP4_PANMI</name>
<evidence type="ECO:0000256" key="1">
    <source>
        <dbReference type="ARBA" id="ARBA00022531"/>
    </source>
</evidence>
<reference evidence="5" key="1">
    <citation type="journal article" date="2019" name="Nat. Commun.">
        <title>The genome of broomcorn millet.</title>
        <authorList>
            <person name="Zou C."/>
            <person name="Miki D."/>
            <person name="Li D."/>
            <person name="Tang Q."/>
            <person name="Xiao L."/>
            <person name="Rajput S."/>
            <person name="Deng P."/>
            <person name="Jia W."/>
            <person name="Huang R."/>
            <person name="Zhang M."/>
            <person name="Sun Y."/>
            <person name="Hu J."/>
            <person name="Fu X."/>
            <person name="Schnable P.S."/>
            <person name="Li F."/>
            <person name="Zhang H."/>
            <person name="Feng B."/>
            <person name="Zhu X."/>
            <person name="Liu R."/>
            <person name="Schnable J.C."/>
            <person name="Zhu J.-K."/>
            <person name="Zhang H."/>
        </authorList>
    </citation>
    <scope>NUCLEOTIDE SEQUENCE [LARGE SCALE GENOMIC DNA]</scope>
</reference>
<keyword evidence="5" id="KW-1185">Reference proteome</keyword>
<protein>
    <recommendedName>
        <fullName evidence="6">Chaperonin-like RBCX protein 1, chloroplastic</fullName>
    </recommendedName>
</protein>
<dbReference type="InterPro" id="IPR038052">
    <property type="entry name" value="Chaperonin_RbcX_sf"/>
</dbReference>
<comment type="caution">
    <text evidence="4">The sequence shown here is derived from an EMBL/GenBank/DDBJ whole genome shotgun (WGS) entry which is preliminary data.</text>
</comment>
<dbReference type="OrthoDB" id="513226at2759"/>
<dbReference type="GO" id="GO:0044183">
    <property type="term" value="F:protein folding chaperone"/>
    <property type="evidence" value="ECO:0007669"/>
    <property type="project" value="InterPro"/>
</dbReference>
<dbReference type="GO" id="GO:0110102">
    <property type="term" value="P:ribulose bisphosphate carboxylase complex assembly"/>
    <property type="evidence" value="ECO:0007669"/>
    <property type="project" value="InterPro"/>
</dbReference>
<dbReference type="PANTHER" id="PTHR33791:SF12">
    <property type="entry name" value="CHAPERONIN-LIKE RBCX PROTEIN 1, CHLOROPLASTIC"/>
    <property type="match status" value="1"/>
</dbReference>
<dbReference type="InterPro" id="IPR003435">
    <property type="entry name" value="Chaperonin_RcbX"/>
</dbReference>
<evidence type="ECO:0000313" key="4">
    <source>
        <dbReference type="EMBL" id="RLM62144.1"/>
    </source>
</evidence>
<gene>
    <name evidence="4" type="ORF">C2845_PM14G14680</name>
</gene>
<keyword evidence="2" id="KW-0143">Chaperone</keyword>
<proteinExistence type="predicted"/>
<dbReference type="EMBL" id="PQIB02000016">
    <property type="protein sequence ID" value="RLM62144.1"/>
    <property type="molecule type" value="Genomic_DNA"/>
</dbReference>
<dbReference type="AlphaFoldDB" id="A0A3L6PQP4"/>
<dbReference type="SUPFAM" id="SSF158615">
    <property type="entry name" value="RbcX-like"/>
    <property type="match status" value="1"/>
</dbReference>
<evidence type="ECO:0008006" key="6">
    <source>
        <dbReference type="Google" id="ProtNLM"/>
    </source>
</evidence>
<evidence type="ECO:0000256" key="3">
    <source>
        <dbReference type="ARBA" id="ARBA00023300"/>
    </source>
</evidence>
<keyword evidence="3" id="KW-0120">Carbon dioxide fixation</keyword>
<dbReference type="GO" id="GO:0015977">
    <property type="term" value="P:carbon fixation"/>
    <property type="evidence" value="ECO:0007669"/>
    <property type="project" value="UniProtKB-KW"/>
</dbReference>
<evidence type="ECO:0000256" key="2">
    <source>
        <dbReference type="ARBA" id="ARBA00023186"/>
    </source>
</evidence>